<dbReference type="RefSeq" id="WP_093025228.1">
    <property type="nucleotide sequence ID" value="NZ_FPBK01000007.1"/>
</dbReference>
<dbReference type="SUPFAM" id="SSF50129">
    <property type="entry name" value="GroES-like"/>
    <property type="match status" value="1"/>
</dbReference>
<reference evidence="4 5" key="1">
    <citation type="submission" date="2016-10" db="EMBL/GenBank/DDBJ databases">
        <authorList>
            <person name="de Groot N.N."/>
        </authorList>
    </citation>
    <scope>NUCLEOTIDE SEQUENCE [LARGE SCALE GENOMIC DNA]</scope>
    <source>
        <strain evidence="4 5">CGMCC 1.12333</strain>
    </source>
</reference>
<keyword evidence="5" id="KW-1185">Reference proteome</keyword>
<dbReference type="Pfam" id="PF08240">
    <property type="entry name" value="ADH_N"/>
    <property type="match status" value="1"/>
</dbReference>
<dbReference type="InterPro" id="IPR036291">
    <property type="entry name" value="NAD(P)-bd_dom_sf"/>
</dbReference>
<gene>
    <name evidence="4" type="ORF">SAMN05216480_1076</name>
</gene>
<dbReference type="GO" id="GO:0016651">
    <property type="term" value="F:oxidoreductase activity, acting on NAD(P)H"/>
    <property type="evidence" value="ECO:0007669"/>
    <property type="project" value="TreeGrafter"/>
</dbReference>
<keyword evidence="2" id="KW-0560">Oxidoreductase</keyword>
<protein>
    <submittedName>
        <fullName evidence="4">Putative NAD(P)H quinone oxidoreductase, PIG3 family</fullName>
    </submittedName>
</protein>
<dbReference type="STRING" id="1224947.SAMN05216480_1076"/>
<evidence type="ECO:0000256" key="1">
    <source>
        <dbReference type="ARBA" id="ARBA00022857"/>
    </source>
</evidence>
<dbReference type="PANTHER" id="PTHR48106:SF8">
    <property type="entry name" value="OS02G0805600 PROTEIN"/>
    <property type="match status" value="1"/>
</dbReference>
<evidence type="ECO:0000313" key="4">
    <source>
        <dbReference type="EMBL" id="SFU55195.1"/>
    </source>
</evidence>
<dbReference type="Gene3D" id="3.40.50.720">
    <property type="entry name" value="NAD(P)-binding Rossmann-like Domain"/>
    <property type="match status" value="1"/>
</dbReference>
<dbReference type="PANTHER" id="PTHR48106">
    <property type="entry name" value="QUINONE OXIDOREDUCTASE PIG3-RELATED"/>
    <property type="match status" value="1"/>
</dbReference>
<dbReference type="AlphaFoldDB" id="A0A1I7H3A8"/>
<organism evidence="4 5">
    <name type="scientific">Pustulibacterium marinum</name>
    <dbReference type="NCBI Taxonomy" id="1224947"/>
    <lineage>
        <taxon>Bacteria</taxon>
        <taxon>Pseudomonadati</taxon>
        <taxon>Bacteroidota</taxon>
        <taxon>Flavobacteriia</taxon>
        <taxon>Flavobacteriales</taxon>
        <taxon>Flavobacteriaceae</taxon>
        <taxon>Pustulibacterium</taxon>
    </lineage>
</organism>
<dbReference type="CDD" id="cd05276">
    <property type="entry name" value="p53_inducible_oxidoreductase"/>
    <property type="match status" value="1"/>
</dbReference>
<feature type="domain" description="Enoyl reductase (ER)" evidence="3">
    <location>
        <begin position="10"/>
        <end position="322"/>
    </location>
</feature>
<dbReference type="InterPro" id="IPR013154">
    <property type="entry name" value="ADH-like_N"/>
</dbReference>
<sequence length="326" mass="35144">MKAIVITAAGGPEVLQLKEVTTPNPSASEVLIQIHAIGVNRSDLMTRENPSFYKNIADDSLIPGLEVAGEVIAVGDSVTTFGIGDRVCALVKGNGYAEYISVDAGLCMPIPEEFSYVEAASLPEALCTIWLNIFQLGKFNPSQETFLMHGGTSGVGILALQIAKAMSASVYTTVGSVAKKEFLNSLGITNVILYKETPFEIAIPSASIDVILDMVGGSYTMKNLVLLKEKGRLVCINGMENFESTIDIATIMSKQLTITGSMLKPQPLSVKHQLIKEVQEYIYPLLLAKKVVPILYKCFPLAEAAKAHQLMESSTHIGKIVLTNTF</sequence>
<dbReference type="SUPFAM" id="SSF51735">
    <property type="entry name" value="NAD(P)-binding Rossmann-fold domains"/>
    <property type="match status" value="1"/>
</dbReference>
<name>A0A1I7H3A8_9FLAO</name>
<dbReference type="Gene3D" id="3.90.180.10">
    <property type="entry name" value="Medium-chain alcohol dehydrogenases, catalytic domain"/>
    <property type="match status" value="1"/>
</dbReference>
<dbReference type="EMBL" id="FPBK01000007">
    <property type="protein sequence ID" value="SFU55195.1"/>
    <property type="molecule type" value="Genomic_DNA"/>
</dbReference>
<dbReference type="InterPro" id="IPR011032">
    <property type="entry name" value="GroES-like_sf"/>
</dbReference>
<dbReference type="OrthoDB" id="9787435at2"/>
<dbReference type="Pfam" id="PF13602">
    <property type="entry name" value="ADH_zinc_N_2"/>
    <property type="match status" value="1"/>
</dbReference>
<dbReference type="SMART" id="SM00829">
    <property type="entry name" value="PKS_ER"/>
    <property type="match status" value="1"/>
</dbReference>
<dbReference type="InterPro" id="IPR014189">
    <property type="entry name" value="Quinone_OxRdtase_PIG3"/>
</dbReference>
<proteinExistence type="predicted"/>
<evidence type="ECO:0000259" key="3">
    <source>
        <dbReference type="SMART" id="SM00829"/>
    </source>
</evidence>
<evidence type="ECO:0000313" key="5">
    <source>
        <dbReference type="Proteomes" id="UP000199138"/>
    </source>
</evidence>
<dbReference type="Proteomes" id="UP000199138">
    <property type="component" value="Unassembled WGS sequence"/>
</dbReference>
<dbReference type="GO" id="GO:0070402">
    <property type="term" value="F:NADPH binding"/>
    <property type="evidence" value="ECO:0007669"/>
    <property type="project" value="TreeGrafter"/>
</dbReference>
<evidence type="ECO:0000256" key="2">
    <source>
        <dbReference type="ARBA" id="ARBA00023002"/>
    </source>
</evidence>
<dbReference type="InterPro" id="IPR020843">
    <property type="entry name" value="ER"/>
</dbReference>
<keyword evidence="1" id="KW-0521">NADP</keyword>
<dbReference type="NCBIfam" id="TIGR02824">
    <property type="entry name" value="quinone_pig3"/>
    <property type="match status" value="1"/>
</dbReference>
<accession>A0A1I7H3A8</accession>